<keyword evidence="1" id="KW-0677">Repeat</keyword>
<comment type="caution">
    <text evidence="3">The sequence shown here is derived from an EMBL/GenBank/DDBJ whole genome shotgun (WGS) entry which is preliminary data.</text>
</comment>
<evidence type="ECO:0000259" key="2">
    <source>
        <dbReference type="Pfam" id="PF25574"/>
    </source>
</evidence>
<dbReference type="EMBL" id="LTAI01000707">
    <property type="protein sequence ID" value="ORD98417.1"/>
    <property type="molecule type" value="Genomic_DNA"/>
</dbReference>
<protein>
    <recommendedName>
        <fullName evidence="2">Importin subunit beta-1/Transportin-1-like TPR repeats domain-containing protein</fullName>
    </recommendedName>
</protein>
<accession>A0A1X0QF44</accession>
<dbReference type="AlphaFoldDB" id="A0A1X0QF44"/>
<dbReference type="InterPro" id="IPR058584">
    <property type="entry name" value="IMB1_TNPO1-like_TPR"/>
</dbReference>
<reference evidence="3 4" key="1">
    <citation type="journal article" date="2017" name="Environ. Microbiol.">
        <title>Decay of the glycolytic pathway and adaptation to intranuclear parasitism within Enterocytozoonidae microsporidia.</title>
        <authorList>
            <person name="Wiredu Boakye D."/>
            <person name="Jaroenlak P."/>
            <person name="Prachumwat A."/>
            <person name="Williams T.A."/>
            <person name="Bateman K.S."/>
            <person name="Itsathitphaisarn O."/>
            <person name="Sritunyalucksana K."/>
            <person name="Paszkiewicz K.H."/>
            <person name="Moore K.A."/>
            <person name="Stentiford G.D."/>
            <person name="Williams B.A."/>
        </authorList>
    </citation>
    <scope>NUCLEOTIDE SEQUENCE [LARGE SCALE GENOMIC DNA]</scope>
    <source>
        <strain evidence="4">canceri</strain>
    </source>
</reference>
<proteinExistence type="predicted"/>
<sequence>MSSHDSERRAIGEVALGCICSRQNSNFLLNAIKILEQDIKTEVAGNHALYAIGRICEEDLSAVLSSLNDIYNHVYNLISNESPFSENAVWLLSNSFDFVNTTGNDKAMAIISSHYQNMLQCLISRMTTLQPEDTILRNAIFTALTNLFKIQHNEELNPLLIDFLYTRITEGVNSLYQENGNLAYEEIVGGYIVLLSEVLYSSHTFDKHRFYDFCQCALNLDPSIIQNEVYLMIARLYSYLDKTFITGILEKVISDFNPDNEQICKSILPLYTEIAIDNQIELNNWFEYIVYSIISYIIKESTSFDMKIKLIELLGVFALSSRSKFIDYIPTCVQMSNYVCQLERDSNPIIVDKMRQKTLKMLSCIVIAVGNNSTLCETLPEIIFCLKVCIEDNNAYRNYDQECAGLIIDLYNAFQTNEVKDSVFRRFVSEIEIYNTVEKSLINQLKDVLEF</sequence>
<dbReference type="Proteomes" id="UP000192501">
    <property type="component" value="Unassembled WGS sequence"/>
</dbReference>
<dbReference type="VEuPathDB" id="MicrosporidiaDB:HERIO_1202"/>
<organism evidence="3 4">
    <name type="scientific">Hepatospora eriocheir</name>
    <dbReference type="NCBI Taxonomy" id="1081669"/>
    <lineage>
        <taxon>Eukaryota</taxon>
        <taxon>Fungi</taxon>
        <taxon>Fungi incertae sedis</taxon>
        <taxon>Microsporidia</taxon>
        <taxon>Hepatosporidae</taxon>
        <taxon>Hepatospora</taxon>
    </lineage>
</organism>
<evidence type="ECO:0000313" key="4">
    <source>
        <dbReference type="Proteomes" id="UP000192501"/>
    </source>
</evidence>
<dbReference type="InterPro" id="IPR011989">
    <property type="entry name" value="ARM-like"/>
</dbReference>
<gene>
    <name evidence="3" type="ORF">A0H76_2534</name>
</gene>
<dbReference type="VEuPathDB" id="MicrosporidiaDB:A0H76_2534"/>
<dbReference type="InterPro" id="IPR016024">
    <property type="entry name" value="ARM-type_fold"/>
</dbReference>
<dbReference type="Pfam" id="PF25574">
    <property type="entry name" value="TPR_IMB1"/>
    <property type="match status" value="1"/>
</dbReference>
<name>A0A1X0QF44_9MICR</name>
<evidence type="ECO:0000313" key="3">
    <source>
        <dbReference type="EMBL" id="ORD98417.1"/>
    </source>
</evidence>
<feature type="domain" description="Importin subunit beta-1/Transportin-1-like TPR repeats" evidence="2">
    <location>
        <begin position="222"/>
        <end position="430"/>
    </location>
</feature>
<dbReference type="Gene3D" id="1.25.10.10">
    <property type="entry name" value="Leucine-rich Repeat Variant"/>
    <property type="match status" value="1"/>
</dbReference>
<dbReference type="SUPFAM" id="SSF48371">
    <property type="entry name" value="ARM repeat"/>
    <property type="match status" value="1"/>
</dbReference>
<evidence type="ECO:0000256" key="1">
    <source>
        <dbReference type="ARBA" id="ARBA00022737"/>
    </source>
</evidence>